<dbReference type="EMBL" id="CM001475">
    <property type="protein sequence ID" value="EIC29636.1"/>
    <property type="molecule type" value="Genomic_DNA"/>
</dbReference>
<dbReference type="InterPro" id="IPR000160">
    <property type="entry name" value="GGDEF_dom"/>
</dbReference>
<dbReference type="PANTHER" id="PTHR45138:SF9">
    <property type="entry name" value="DIGUANYLATE CYCLASE DGCM-RELATED"/>
    <property type="match status" value="1"/>
</dbReference>
<comment type="catalytic activity">
    <reaction evidence="3">
        <text>2 GTP = 3',3'-c-di-GMP + 2 diphosphate</text>
        <dbReference type="Rhea" id="RHEA:24898"/>
        <dbReference type="ChEBI" id="CHEBI:33019"/>
        <dbReference type="ChEBI" id="CHEBI:37565"/>
        <dbReference type="ChEBI" id="CHEBI:58805"/>
        <dbReference type="EC" id="2.7.7.65"/>
    </reaction>
</comment>
<evidence type="ECO:0000259" key="7">
    <source>
        <dbReference type="PROSITE" id="PS50887"/>
    </source>
</evidence>
<organism evidence="8 9">
    <name type="scientific">Methylomicrobium album BG8</name>
    <dbReference type="NCBI Taxonomy" id="686340"/>
    <lineage>
        <taxon>Bacteria</taxon>
        <taxon>Pseudomonadati</taxon>
        <taxon>Pseudomonadota</taxon>
        <taxon>Gammaproteobacteria</taxon>
        <taxon>Methylococcales</taxon>
        <taxon>Methylococcaceae</taxon>
        <taxon>Methylomicrobium</taxon>
    </lineage>
</organism>
<keyword evidence="9" id="KW-1185">Reference proteome</keyword>
<dbReference type="Pfam" id="PF13188">
    <property type="entry name" value="PAS_8"/>
    <property type="match status" value="1"/>
</dbReference>
<dbReference type="CDD" id="cd01949">
    <property type="entry name" value="GGDEF"/>
    <property type="match status" value="1"/>
</dbReference>
<dbReference type="InterPro" id="IPR029787">
    <property type="entry name" value="Nucleotide_cyclase"/>
</dbReference>
<evidence type="ECO:0000313" key="8">
    <source>
        <dbReference type="EMBL" id="EIC29636.1"/>
    </source>
</evidence>
<feature type="transmembrane region" description="Helical" evidence="5">
    <location>
        <begin position="327"/>
        <end position="350"/>
    </location>
</feature>
<keyword evidence="5" id="KW-0812">Transmembrane</keyword>
<feature type="coiled-coil region" evidence="4">
    <location>
        <begin position="349"/>
        <end position="383"/>
    </location>
</feature>
<dbReference type="InterPro" id="IPR015168">
    <property type="entry name" value="SsuA/THI5"/>
</dbReference>
<dbReference type="eggNOG" id="COG0715">
    <property type="taxonomic scope" value="Bacteria"/>
</dbReference>
<dbReference type="Pfam" id="PF00990">
    <property type="entry name" value="GGDEF"/>
    <property type="match status" value="1"/>
</dbReference>
<dbReference type="STRING" id="686340.Metal_1870"/>
<evidence type="ECO:0000313" key="9">
    <source>
        <dbReference type="Proteomes" id="UP000005090"/>
    </source>
</evidence>
<dbReference type="eggNOG" id="COG3706">
    <property type="taxonomic scope" value="Bacteria"/>
</dbReference>
<protein>
    <recommendedName>
        <fullName evidence="2">diguanylate cyclase</fullName>
        <ecNumber evidence="2">2.7.7.65</ecNumber>
    </recommendedName>
</protein>
<keyword evidence="5" id="KW-0472">Membrane</keyword>
<dbReference type="RefSeq" id="WP_005371648.1">
    <property type="nucleotide sequence ID" value="NZ_CM001475.1"/>
</dbReference>
<accession>H8GP50</accession>
<dbReference type="InterPro" id="IPR043128">
    <property type="entry name" value="Rev_trsase/Diguanyl_cyclase"/>
</dbReference>
<keyword evidence="4" id="KW-0175">Coiled coil</keyword>
<dbReference type="FunFam" id="3.30.70.270:FF:000001">
    <property type="entry name" value="Diguanylate cyclase domain protein"/>
    <property type="match status" value="1"/>
</dbReference>
<evidence type="ECO:0000256" key="3">
    <source>
        <dbReference type="ARBA" id="ARBA00034247"/>
    </source>
</evidence>
<dbReference type="SUPFAM" id="SSF53850">
    <property type="entry name" value="Periplasmic binding protein-like II"/>
    <property type="match status" value="1"/>
</dbReference>
<dbReference type="GO" id="GO:0052621">
    <property type="term" value="F:diguanylate cyclase activity"/>
    <property type="evidence" value="ECO:0007669"/>
    <property type="project" value="UniProtKB-EC"/>
</dbReference>
<dbReference type="Pfam" id="PF09084">
    <property type="entry name" value="NMT1"/>
    <property type="match status" value="1"/>
</dbReference>
<keyword evidence="5" id="KW-1133">Transmembrane helix</keyword>
<dbReference type="HOGENOM" id="CLU_000445_86_4_6"/>
<evidence type="ECO:0000256" key="5">
    <source>
        <dbReference type="SAM" id="Phobius"/>
    </source>
</evidence>
<name>H8GP50_METAL</name>
<dbReference type="EC" id="2.7.7.65" evidence="2"/>
<feature type="signal peptide" evidence="6">
    <location>
        <begin position="1"/>
        <end position="22"/>
    </location>
</feature>
<dbReference type="PANTHER" id="PTHR45138">
    <property type="entry name" value="REGULATORY COMPONENTS OF SENSORY TRANSDUCTION SYSTEM"/>
    <property type="match status" value="1"/>
</dbReference>
<dbReference type="Gene3D" id="3.30.450.20">
    <property type="entry name" value="PAS domain"/>
    <property type="match status" value="1"/>
</dbReference>
<dbReference type="SMART" id="SM00267">
    <property type="entry name" value="GGDEF"/>
    <property type="match status" value="1"/>
</dbReference>
<dbReference type="NCBIfam" id="TIGR00254">
    <property type="entry name" value="GGDEF"/>
    <property type="match status" value="1"/>
</dbReference>
<dbReference type="PROSITE" id="PS50887">
    <property type="entry name" value="GGDEF"/>
    <property type="match status" value="1"/>
</dbReference>
<dbReference type="InterPro" id="IPR050469">
    <property type="entry name" value="Diguanylate_Cyclase"/>
</dbReference>
<feature type="chain" id="PRO_5003611810" description="diguanylate cyclase" evidence="6">
    <location>
        <begin position="23"/>
        <end position="687"/>
    </location>
</feature>
<dbReference type="Gene3D" id="3.40.190.10">
    <property type="entry name" value="Periplasmic binding protein-like II"/>
    <property type="match status" value="2"/>
</dbReference>
<gene>
    <name evidence="8" type="ORF">Metal_1870</name>
</gene>
<dbReference type="Proteomes" id="UP000005090">
    <property type="component" value="Chromosome"/>
</dbReference>
<evidence type="ECO:0000256" key="2">
    <source>
        <dbReference type="ARBA" id="ARBA00012528"/>
    </source>
</evidence>
<sequence length="687" mass="78112">MNPIRAFSFILSALCSTVPVFAFPAPQQDIIDIQLRWHHQFQFAGYYAAVEKGFYREEGLEVRLHPGDPAHQPVQEVLSGRAQYAEGNSEVLFQRLRGEPLVALAAIFQHSPSILLVRKDSGIDSVHDLAGKKVMLMNRTEDADFLTMFVNEGIPLSQIDIIPSSYRIDDLITRKADAFNAYSSNEPFFLKQRGIPYNVIAPGNYRVDFYSDIFFTSEKELRSRPERVEKMLRTTLKGWRYAMDHPDEIIDLLIRRYPVDKTRAHLEFEAAEMRKLIFPDLIEIGHMNPERWQHMADAFVKAGLVRSDDFLDGFIYSARSPKHLPAWVVPVLAFALAVIALILAAAYYLMQLNRRLASAQHQLHEVNRALSEEIDERKTIEANLRISETRYRSLFGNMVEGFAFCRMLYRNGQPDDIQYIEVNPAFETLTGLSAVTGKKITEVVPGIKASNPEVFEIYGRVAAGGPPEKFEIFMSPLNLWFSVSAYHADTDTHCFVTVIENITERKLLQRNYEQMAQTDYLTGLSNRRHFMQQAETELARTLRYGSALALLMLDLDHFKQINDNHGHRAGDKVLQAFSTLCLSILRESDLIGRLGGEEFVIMLPETCVAEAIGVAERLRKITEEVFVLLENGQALYFTVSIGIAGLDERYAHLDTLLQKADQSLYTAKSMGRNRIHTEASCIRAACR</sequence>
<dbReference type="InterPro" id="IPR000014">
    <property type="entry name" value="PAS"/>
</dbReference>
<reference evidence="8 9" key="1">
    <citation type="journal article" date="2013" name="Genome Announc.">
        <title>Genome Sequence of the Obligate Gammaproteobacterial Methanotroph Methylomicrobium album Strain BG8.</title>
        <authorList>
            <person name="Kits K.D."/>
            <person name="Kalyuzhnaya M.G."/>
            <person name="Klotz M.G."/>
            <person name="Jetten M.S."/>
            <person name="Op den Camp H.J."/>
            <person name="Vuilleumier S."/>
            <person name="Bringel F."/>
            <person name="Dispirito A.A."/>
            <person name="Murrell J.C."/>
            <person name="Bruce D."/>
            <person name="Cheng J.F."/>
            <person name="Copeland A."/>
            <person name="Goodwin L."/>
            <person name="Hauser L."/>
            <person name="Lajus A."/>
            <person name="Land M.L."/>
            <person name="Lapidus A."/>
            <person name="Lucas S."/>
            <person name="Medigue C."/>
            <person name="Pitluck S."/>
            <person name="Woyke T."/>
            <person name="Zeytun A."/>
            <person name="Stein L.Y."/>
        </authorList>
    </citation>
    <scope>NUCLEOTIDE SEQUENCE [LARGE SCALE GENOMIC DNA]</scope>
    <source>
        <strain evidence="8 9">BG8</strain>
    </source>
</reference>
<dbReference type="AlphaFoldDB" id="H8GP50"/>
<dbReference type="SUPFAM" id="SSF55785">
    <property type="entry name" value="PYP-like sensor domain (PAS domain)"/>
    <property type="match status" value="1"/>
</dbReference>
<dbReference type="SUPFAM" id="SSF55073">
    <property type="entry name" value="Nucleotide cyclase"/>
    <property type="match status" value="1"/>
</dbReference>
<evidence type="ECO:0000256" key="1">
    <source>
        <dbReference type="ARBA" id="ARBA00001946"/>
    </source>
</evidence>
<keyword evidence="6" id="KW-0732">Signal</keyword>
<feature type="domain" description="GGDEF" evidence="7">
    <location>
        <begin position="546"/>
        <end position="680"/>
    </location>
</feature>
<dbReference type="InterPro" id="IPR035965">
    <property type="entry name" value="PAS-like_dom_sf"/>
</dbReference>
<proteinExistence type="predicted"/>
<evidence type="ECO:0000256" key="6">
    <source>
        <dbReference type="SAM" id="SignalP"/>
    </source>
</evidence>
<comment type="cofactor">
    <cofactor evidence="1">
        <name>Mg(2+)</name>
        <dbReference type="ChEBI" id="CHEBI:18420"/>
    </cofactor>
</comment>
<dbReference type="Gene3D" id="3.30.70.270">
    <property type="match status" value="1"/>
</dbReference>
<evidence type="ECO:0000256" key="4">
    <source>
        <dbReference type="SAM" id="Coils"/>
    </source>
</evidence>